<reference evidence="1 3" key="1">
    <citation type="submission" date="2015-11" db="EMBL/GenBank/DDBJ databases">
        <title>Complete Genome Sequence of Kocuria flava strain HO-9041.</title>
        <authorList>
            <person name="Zhou M."/>
            <person name="Dai J."/>
        </authorList>
    </citation>
    <scope>NUCLEOTIDE SEQUENCE [LARGE SCALE GENOMIC DNA]</scope>
    <source>
        <strain evidence="1 3">HO-9041</strain>
    </source>
</reference>
<reference evidence="2 4" key="2">
    <citation type="submission" date="2019-07" db="EMBL/GenBank/DDBJ databases">
        <title>Whole genome shotgun sequence of Kocuria flava NBRC 107626.</title>
        <authorList>
            <person name="Hosoyama A."/>
            <person name="Uohara A."/>
            <person name="Ohji S."/>
            <person name="Ichikawa N."/>
        </authorList>
    </citation>
    <scope>NUCLEOTIDE SEQUENCE [LARGE SCALE GENOMIC DNA]</scope>
    <source>
        <strain evidence="2 4">NBRC 107626</strain>
    </source>
</reference>
<name>A0A0U3HT33_9MICC</name>
<dbReference type="EMBL" id="CP013254">
    <property type="protein sequence ID" value="ALU38463.1"/>
    <property type="molecule type" value="Genomic_DNA"/>
</dbReference>
<evidence type="ECO:0008006" key="5">
    <source>
        <dbReference type="Google" id="ProtNLM"/>
    </source>
</evidence>
<dbReference type="AlphaFoldDB" id="A0A0U3HT33"/>
<dbReference type="STRING" id="446860.AS188_00420"/>
<protein>
    <recommendedName>
        <fullName evidence="5">DUF4376 domain-containing protein</fullName>
    </recommendedName>
</protein>
<dbReference type="EMBL" id="BJZR01000084">
    <property type="protein sequence ID" value="GEO93105.1"/>
    <property type="molecule type" value="Genomic_DNA"/>
</dbReference>
<accession>A0A0U3HT33</accession>
<organism evidence="1 3">
    <name type="scientific">Kocuria flava</name>
    <dbReference type="NCBI Taxonomy" id="446860"/>
    <lineage>
        <taxon>Bacteria</taxon>
        <taxon>Bacillati</taxon>
        <taxon>Actinomycetota</taxon>
        <taxon>Actinomycetes</taxon>
        <taxon>Micrococcales</taxon>
        <taxon>Micrococcaceae</taxon>
        <taxon>Kocuria</taxon>
    </lineage>
</organism>
<dbReference type="KEGG" id="kfv:AS188_00420"/>
<dbReference type="Proteomes" id="UP000057181">
    <property type="component" value="Chromosome"/>
</dbReference>
<evidence type="ECO:0000313" key="2">
    <source>
        <dbReference type="EMBL" id="GEO93105.1"/>
    </source>
</evidence>
<sequence length="202" mass="21466">MSENTPAPDTRPARKFFVPAAWTPVLDPDAGPDASPAYFHAAAHGSVSSTWAHDEGFRYCIEGGPVELTTTEAEALLGNIMRALHTARTTAALIAEGLAAAIVGRPESLGLHSLTAPERDESDGSLLSFQLPAHGPVVTLWDPEDGFTYFVADCLELDGFGARRLAGALQEAMKANAAARFAMEDIAARYAAGENLEGVEWR</sequence>
<proteinExistence type="predicted"/>
<gene>
    <name evidence="1" type="ORF">AS188_00420</name>
    <name evidence="2" type="ORF">KFL01_24110</name>
</gene>
<evidence type="ECO:0000313" key="4">
    <source>
        <dbReference type="Proteomes" id="UP000321155"/>
    </source>
</evidence>
<keyword evidence="4" id="KW-1185">Reference proteome</keyword>
<evidence type="ECO:0000313" key="3">
    <source>
        <dbReference type="Proteomes" id="UP000057181"/>
    </source>
</evidence>
<dbReference type="Proteomes" id="UP000321155">
    <property type="component" value="Unassembled WGS sequence"/>
</dbReference>
<dbReference type="RefSeq" id="WP_058857177.1">
    <property type="nucleotide sequence ID" value="NZ_BJZR01000084.1"/>
</dbReference>
<evidence type="ECO:0000313" key="1">
    <source>
        <dbReference type="EMBL" id="ALU38463.1"/>
    </source>
</evidence>